<evidence type="ECO:0008006" key="3">
    <source>
        <dbReference type="Google" id="ProtNLM"/>
    </source>
</evidence>
<dbReference type="Proteomes" id="UP001168821">
    <property type="component" value="Unassembled WGS sequence"/>
</dbReference>
<reference evidence="1" key="1">
    <citation type="journal article" date="2023" name="G3 (Bethesda)">
        <title>Whole genome assemblies of Zophobas morio and Tenebrio molitor.</title>
        <authorList>
            <person name="Kaur S."/>
            <person name="Stinson S.A."/>
            <person name="diCenzo G.C."/>
        </authorList>
    </citation>
    <scope>NUCLEOTIDE SEQUENCE</scope>
    <source>
        <strain evidence="1">QUZm001</strain>
    </source>
</reference>
<proteinExistence type="predicted"/>
<accession>A0AA38IHF3</accession>
<protein>
    <recommendedName>
        <fullName evidence="3">Reverse transcriptase domain-containing protein</fullName>
    </recommendedName>
</protein>
<name>A0AA38IHF3_9CUCU</name>
<sequence length="90" mass="9983">MPSSSKKRAFADDTQLMLHFQPSLVEDACNDVNKDLVNIVKAASSINLKLNADKSKLMCFAPKKLRMAIANNIDIRIGNKKLPVLQTVKN</sequence>
<comment type="caution">
    <text evidence="1">The sequence shown here is derived from an EMBL/GenBank/DDBJ whole genome shotgun (WGS) entry which is preliminary data.</text>
</comment>
<keyword evidence="2" id="KW-1185">Reference proteome</keyword>
<evidence type="ECO:0000313" key="1">
    <source>
        <dbReference type="EMBL" id="KAJ3656595.1"/>
    </source>
</evidence>
<dbReference type="EMBL" id="JALNTZ010000004">
    <property type="protein sequence ID" value="KAJ3656595.1"/>
    <property type="molecule type" value="Genomic_DNA"/>
</dbReference>
<evidence type="ECO:0000313" key="2">
    <source>
        <dbReference type="Proteomes" id="UP001168821"/>
    </source>
</evidence>
<organism evidence="1 2">
    <name type="scientific">Zophobas morio</name>
    <dbReference type="NCBI Taxonomy" id="2755281"/>
    <lineage>
        <taxon>Eukaryota</taxon>
        <taxon>Metazoa</taxon>
        <taxon>Ecdysozoa</taxon>
        <taxon>Arthropoda</taxon>
        <taxon>Hexapoda</taxon>
        <taxon>Insecta</taxon>
        <taxon>Pterygota</taxon>
        <taxon>Neoptera</taxon>
        <taxon>Endopterygota</taxon>
        <taxon>Coleoptera</taxon>
        <taxon>Polyphaga</taxon>
        <taxon>Cucujiformia</taxon>
        <taxon>Tenebrionidae</taxon>
        <taxon>Zophobas</taxon>
    </lineage>
</organism>
<dbReference type="AlphaFoldDB" id="A0AA38IHF3"/>
<gene>
    <name evidence="1" type="ORF">Zmor_015663</name>
</gene>